<evidence type="ECO:0000313" key="2">
    <source>
        <dbReference type="EMBL" id="CPA90307.1"/>
    </source>
</evidence>
<dbReference type="EMBL" id="CSBK01003424">
    <property type="protein sequence ID" value="CPA90307.1"/>
    <property type="molecule type" value="Genomic_DNA"/>
</dbReference>
<accession>A0A0U0UC74</accession>
<dbReference type="EMBL" id="CSAE01000293">
    <property type="protein sequence ID" value="COW04445.1"/>
    <property type="molecule type" value="Genomic_DNA"/>
</dbReference>
<proteinExistence type="predicted"/>
<reference evidence="2" key="1">
    <citation type="submission" date="2015-03" db="EMBL/GenBank/DDBJ databases">
        <authorList>
            <consortium name="Pathogen Informatics"/>
            <person name="Murphy D."/>
        </authorList>
    </citation>
    <scope>NUCLEOTIDE SEQUENCE</scope>
    <source>
        <strain evidence="2">N09902308</strain>
    </source>
</reference>
<evidence type="ECO:0000313" key="3">
    <source>
        <dbReference type="Proteomes" id="UP000038802"/>
    </source>
</evidence>
<organism evidence="1 3">
    <name type="scientific">Mycobacterium tuberculosis</name>
    <dbReference type="NCBI Taxonomy" id="1773"/>
    <lineage>
        <taxon>Bacteria</taxon>
        <taxon>Bacillati</taxon>
        <taxon>Actinomycetota</taxon>
        <taxon>Actinomycetes</taxon>
        <taxon>Mycobacteriales</taxon>
        <taxon>Mycobacteriaceae</taxon>
        <taxon>Mycobacterium</taxon>
        <taxon>Mycobacterium tuberculosis complex</taxon>
    </lineage>
</organism>
<name>A0A0U0UC74_MYCTX</name>
<sequence>MTAVSKPSPRSTMVSISANEASSSTTKILCLMVSMVSPHRDKTGAPHGRFLLD</sequence>
<gene>
    <name evidence="1" type="ORF">ERS007703_02608</name>
    <name evidence="2" type="ORF">ERS007739_04932</name>
</gene>
<dbReference type="Proteomes" id="UP000038802">
    <property type="component" value="Unassembled WGS sequence"/>
</dbReference>
<reference evidence="3 4" key="3">
    <citation type="submission" date="2015-03" db="EMBL/GenBank/DDBJ databases">
        <authorList>
            <consortium name="Pathogen Informatics"/>
        </authorList>
    </citation>
    <scope>NUCLEOTIDE SEQUENCE [LARGE SCALE GENOMIC DNA]</scope>
    <source>
        <strain evidence="3">K00500041</strain>
        <strain evidence="4">N09902308</strain>
    </source>
</reference>
<protein>
    <submittedName>
        <fullName evidence="1">Uncharacterized protein</fullName>
    </submittedName>
</protein>
<dbReference type="Proteomes" id="UP000039021">
    <property type="component" value="Unassembled WGS sequence"/>
</dbReference>
<evidence type="ECO:0000313" key="4">
    <source>
        <dbReference type="Proteomes" id="UP000039021"/>
    </source>
</evidence>
<dbReference type="AlphaFoldDB" id="A0A0U0UC74"/>
<reference evidence="1" key="2">
    <citation type="submission" date="2015-03" db="EMBL/GenBank/DDBJ databases">
        <authorList>
            <person name="Murphy D."/>
        </authorList>
    </citation>
    <scope>NUCLEOTIDE SEQUENCE [LARGE SCALE GENOMIC DNA]</scope>
    <source>
        <strain evidence="1">K00500041</strain>
    </source>
</reference>
<evidence type="ECO:0000313" key="1">
    <source>
        <dbReference type="EMBL" id="COW04445.1"/>
    </source>
</evidence>